<evidence type="ECO:0000256" key="2">
    <source>
        <dbReference type="ARBA" id="ARBA00022448"/>
    </source>
</evidence>
<reference evidence="6" key="1">
    <citation type="submission" date="2023-10" db="EMBL/GenBank/DDBJ databases">
        <authorList>
            <person name="Chen Y."/>
            <person name="Shah S."/>
            <person name="Dougan E. K."/>
            <person name="Thang M."/>
            <person name="Chan C."/>
        </authorList>
    </citation>
    <scope>NUCLEOTIDE SEQUENCE [LARGE SCALE GENOMIC DNA]</scope>
</reference>
<evidence type="ECO:0000313" key="6">
    <source>
        <dbReference type="EMBL" id="CAK0875159.1"/>
    </source>
</evidence>
<organism evidence="6 7">
    <name type="scientific">Prorocentrum cordatum</name>
    <dbReference type="NCBI Taxonomy" id="2364126"/>
    <lineage>
        <taxon>Eukaryota</taxon>
        <taxon>Sar</taxon>
        <taxon>Alveolata</taxon>
        <taxon>Dinophyceae</taxon>
        <taxon>Prorocentrales</taxon>
        <taxon>Prorocentraceae</taxon>
        <taxon>Prorocentrum</taxon>
    </lineage>
</organism>
<keyword evidence="7" id="KW-1185">Reference proteome</keyword>
<dbReference type="EMBL" id="CAUYUJ010017482">
    <property type="protein sequence ID" value="CAK0875159.1"/>
    <property type="molecule type" value="Genomic_DNA"/>
</dbReference>
<accession>A0ABN9VQF7</accession>
<evidence type="ECO:0000256" key="1">
    <source>
        <dbReference type="ARBA" id="ARBA00006709"/>
    </source>
</evidence>
<evidence type="ECO:0000256" key="5">
    <source>
        <dbReference type="PIRNR" id="PIRNR018497"/>
    </source>
</evidence>
<keyword evidence="4 5" id="KW-0406">Ion transport</keyword>
<dbReference type="Pfam" id="PF01992">
    <property type="entry name" value="vATP-synt_AC39"/>
    <property type="match status" value="1"/>
</dbReference>
<dbReference type="SUPFAM" id="SSF103486">
    <property type="entry name" value="V-type ATP synthase subunit C"/>
    <property type="match status" value="1"/>
</dbReference>
<dbReference type="PANTHER" id="PTHR11028">
    <property type="entry name" value="VACUOLAR ATP SYNTHASE SUBUNIT AC39"/>
    <property type="match status" value="1"/>
</dbReference>
<evidence type="ECO:0000313" key="7">
    <source>
        <dbReference type="Proteomes" id="UP001189429"/>
    </source>
</evidence>
<evidence type="ECO:0000256" key="3">
    <source>
        <dbReference type="ARBA" id="ARBA00022781"/>
    </source>
</evidence>
<evidence type="ECO:0000256" key="4">
    <source>
        <dbReference type="ARBA" id="ARBA00023065"/>
    </source>
</evidence>
<dbReference type="InterPro" id="IPR016727">
    <property type="entry name" value="ATPase_V0-cplx_dsu"/>
</dbReference>
<dbReference type="InterPro" id="IPR036079">
    <property type="entry name" value="ATPase_csu/dsu_sf"/>
</dbReference>
<comment type="subunit">
    <text evidence="5">V-ATPase is a heteromultimeric enzyme made up of two complexes: the ATP-hydrolytic V1 complex and the proton translocation V0 complex.</text>
</comment>
<proteinExistence type="inferred from homology"/>
<dbReference type="PIRSF" id="PIRSF018497">
    <property type="entry name" value="V-ATP_synth_D"/>
    <property type="match status" value="1"/>
</dbReference>
<dbReference type="Gene3D" id="1.20.1690.10">
    <property type="entry name" value="V-type ATP synthase subunit C domain"/>
    <property type="match status" value="2"/>
</dbReference>
<comment type="function">
    <text evidence="5">Subunit of the V0 complex of vacuolar(H+)-ATPase (V-ATPase), a multisubunit enzyme composed of a peripheral complex (V1) that hydrolyzes ATP and a membrane integral complex (V0) that translocates protons. V-ATPase is responsible for acidifying and maintaining the pH of intracellular compartments and in some cell types, is targeted to the plasma membrane, where it is responsible for acidifying the extracellular environment.</text>
</comment>
<comment type="caution">
    <text evidence="6">The sequence shown here is derived from an EMBL/GenBank/DDBJ whole genome shotgun (WGS) entry which is preliminary data.</text>
</comment>
<dbReference type="Proteomes" id="UP001189429">
    <property type="component" value="Unassembled WGS sequence"/>
</dbReference>
<dbReference type="InterPro" id="IPR002843">
    <property type="entry name" value="ATPase_V0-cplx_csu/dsu"/>
</dbReference>
<dbReference type="InterPro" id="IPR035067">
    <property type="entry name" value="V-type_ATPase_csu/dsu"/>
</dbReference>
<gene>
    <name evidence="6" type="ORF">PCOR1329_LOCUS59882</name>
</gene>
<comment type="similarity">
    <text evidence="1 5">Belongs to the V-ATPase V0D/AC39 subunit family.</text>
</comment>
<dbReference type="Gene3D" id="1.10.132.50">
    <property type="entry name" value="ATP synthase (C/AC39) subunit, domain 3"/>
    <property type="match status" value="1"/>
</dbReference>
<protein>
    <recommendedName>
        <fullName evidence="5">V-type proton ATPase subunit</fullName>
    </recommendedName>
</protein>
<dbReference type="InterPro" id="IPR044911">
    <property type="entry name" value="V-type_ATPase_csu/dsu_dom_3"/>
</dbReference>
<sequence>MAELAGFNVNHGFIEAVVRGLRTGFLEPEDYRRLATSDSLEDLRSALEETDYGNFLQDEPSPLLVSTISKKCYEKLADEFRYVRAQTVEPLTTFLDFIAREKMIDNIVVLIQGALNNKAPKDLEDKIHPIGAFDKAAMNMIMSDSFDPQGGFDDIYRIFLQDTPIGPYFEEFLAEKNPDKEDPQKGLDKRGILSKQDLEIMKGLLKKAWLEDFHKFVLSLGGTTAEVMGDILKTEADFRVLLVTLNALNTHLSTGSEGALKDRNDLWPSFGYLYPEGQKALGVAFNESTVRDSLSHPAKYLQLFDQVKSYYGAEAEQAAKGHQSMEDLIYAENVKMYEMAFEQQYHFGIFYAWVKLREQEIRNIRWIANMIILQTKDHIDDTIVPIFQPRL</sequence>
<name>A0ABN9VQF7_9DINO</name>
<keyword evidence="3 5" id="KW-0375">Hydrogen ion transport</keyword>
<keyword evidence="2 5" id="KW-0813">Transport</keyword>